<name>A0A4Y2GU58_ARAVE</name>
<comment type="caution">
    <text evidence="2">The sequence shown here is derived from an EMBL/GenBank/DDBJ whole genome shotgun (WGS) entry which is preliminary data.</text>
</comment>
<feature type="compositionally biased region" description="Low complexity" evidence="1">
    <location>
        <begin position="81"/>
        <end position="90"/>
    </location>
</feature>
<proteinExistence type="predicted"/>
<dbReference type="Proteomes" id="UP000499080">
    <property type="component" value="Unassembled WGS sequence"/>
</dbReference>
<sequence length="107" mass="12298">MKQVKLNKRIQIAKRLKNFFKISDFDRLCRLSLTDGVVGRVREKPPPQRVDFGIISRVFTDEQPRESSLKGREMSVRDLRQSCSTSSSTQRLVTIMTTAENFSHGPN</sequence>
<dbReference type="EMBL" id="BGPR01001541">
    <property type="protein sequence ID" value="GBM56345.1"/>
    <property type="molecule type" value="Genomic_DNA"/>
</dbReference>
<feature type="compositionally biased region" description="Basic and acidic residues" evidence="1">
    <location>
        <begin position="65"/>
        <end position="80"/>
    </location>
</feature>
<feature type="region of interest" description="Disordered" evidence="1">
    <location>
        <begin position="65"/>
        <end position="90"/>
    </location>
</feature>
<reference evidence="2 3" key="1">
    <citation type="journal article" date="2019" name="Sci. Rep.">
        <title>Orb-weaving spider Araneus ventricosus genome elucidates the spidroin gene catalogue.</title>
        <authorList>
            <person name="Kono N."/>
            <person name="Nakamura H."/>
            <person name="Ohtoshi R."/>
            <person name="Moran D.A.P."/>
            <person name="Shinohara A."/>
            <person name="Yoshida Y."/>
            <person name="Fujiwara M."/>
            <person name="Mori M."/>
            <person name="Tomita M."/>
            <person name="Arakawa K."/>
        </authorList>
    </citation>
    <scope>NUCLEOTIDE SEQUENCE [LARGE SCALE GENOMIC DNA]</scope>
</reference>
<dbReference type="AlphaFoldDB" id="A0A4Y2GU58"/>
<gene>
    <name evidence="2" type="ORF">AVEN_72244_1</name>
</gene>
<evidence type="ECO:0000313" key="2">
    <source>
        <dbReference type="EMBL" id="GBM56345.1"/>
    </source>
</evidence>
<evidence type="ECO:0000313" key="3">
    <source>
        <dbReference type="Proteomes" id="UP000499080"/>
    </source>
</evidence>
<protein>
    <submittedName>
        <fullName evidence="2">Uncharacterized protein</fullName>
    </submittedName>
</protein>
<evidence type="ECO:0000256" key="1">
    <source>
        <dbReference type="SAM" id="MobiDB-lite"/>
    </source>
</evidence>
<keyword evidence="3" id="KW-1185">Reference proteome</keyword>
<accession>A0A4Y2GU58</accession>
<organism evidence="2 3">
    <name type="scientific">Araneus ventricosus</name>
    <name type="common">Orbweaver spider</name>
    <name type="synonym">Epeira ventricosa</name>
    <dbReference type="NCBI Taxonomy" id="182803"/>
    <lineage>
        <taxon>Eukaryota</taxon>
        <taxon>Metazoa</taxon>
        <taxon>Ecdysozoa</taxon>
        <taxon>Arthropoda</taxon>
        <taxon>Chelicerata</taxon>
        <taxon>Arachnida</taxon>
        <taxon>Araneae</taxon>
        <taxon>Araneomorphae</taxon>
        <taxon>Entelegynae</taxon>
        <taxon>Araneoidea</taxon>
        <taxon>Araneidae</taxon>
        <taxon>Araneus</taxon>
    </lineage>
</organism>